<dbReference type="Gene3D" id="3.40.50.620">
    <property type="entry name" value="HUPs"/>
    <property type="match status" value="1"/>
</dbReference>
<dbReference type="PRINTS" id="PR01020">
    <property type="entry name" value="LPSBIOSNTHSS"/>
</dbReference>
<evidence type="ECO:0000256" key="6">
    <source>
        <dbReference type="ARBA" id="ARBA00022842"/>
    </source>
</evidence>
<feature type="binding site" evidence="9">
    <location>
        <position position="41"/>
    </location>
    <ligand>
        <name>substrate</name>
    </ligand>
</feature>
<sequence length="162" mass="18131">MKIAICPGSFDPVTLGHMDIINRSRKVFDKTIVAVLVNPEKHTLFTVDERIELLKRCTRGMDDIEVVGFDGLLADYARERGVTAIVKGLRALSDFEYEFQQALTNKKLNPNLETMFLTTSAENMFLSSSIVKQIARFGGDISNFVPECILSDIKERLSLGEA</sequence>
<feature type="binding site" evidence="9">
    <location>
        <position position="9"/>
    </location>
    <ligand>
        <name>substrate</name>
    </ligand>
</feature>
<keyword evidence="3 9" id="KW-0548">Nucleotidyltransferase</keyword>
<keyword evidence="1 9" id="KW-0963">Cytoplasm</keyword>
<gene>
    <name evidence="9 11" type="primary">coaD</name>
    <name evidence="11" type="ORF">J5W02_02480</name>
</gene>
<evidence type="ECO:0000256" key="9">
    <source>
        <dbReference type="HAMAP-Rule" id="MF_00151"/>
    </source>
</evidence>
<dbReference type="InterPro" id="IPR014729">
    <property type="entry name" value="Rossmann-like_a/b/a_fold"/>
</dbReference>
<feature type="binding site" evidence="9">
    <location>
        <begin position="9"/>
        <end position="10"/>
    </location>
    <ligand>
        <name>ATP</name>
        <dbReference type="ChEBI" id="CHEBI:30616"/>
    </ligand>
</feature>
<evidence type="ECO:0000256" key="8">
    <source>
        <dbReference type="ARBA" id="ARBA00029346"/>
    </source>
</evidence>
<comment type="subunit">
    <text evidence="9">Homohexamer.</text>
</comment>
<comment type="similarity">
    <text evidence="9">Belongs to the bacterial CoaD family.</text>
</comment>
<dbReference type="InterPro" id="IPR004821">
    <property type="entry name" value="Cyt_trans-like"/>
</dbReference>
<feature type="site" description="Transition state stabilizer" evidence="9">
    <location>
        <position position="17"/>
    </location>
</feature>
<feature type="binding site" evidence="9">
    <location>
        <position position="98"/>
    </location>
    <ligand>
        <name>ATP</name>
        <dbReference type="ChEBI" id="CHEBI:30616"/>
    </ligand>
</feature>
<dbReference type="PANTHER" id="PTHR21342:SF1">
    <property type="entry name" value="PHOSPHOPANTETHEINE ADENYLYLTRANSFERASE"/>
    <property type="match status" value="1"/>
</dbReference>
<dbReference type="HAMAP" id="MF_00151">
    <property type="entry name" value="PPAT_bact"/>
    <property type="match status" value="1"/>
</dbReference>
<feature type="binding site" evidence="9">
    <location>
        <begin position="88"/>
        <end position="90"/>
    </location>
    <ligand>
        <name>ATP</name>
        <dbReference type="ChEBI" id="CHEBI:30616"/>
    </ligand>
</feature>
<evidence type="ECO:0000256" key="2">
    <source>
        <dbReference type="ARBA" id="ARBA00022679"/>
    </source>
</evidence>
<comment type="pathway">
    <text evidence="9">Cofactor biosynthesis; coenzyme A biosynthesis; CoA from (R)-pantothenate: step 4/5.</text>
</comment>
<dbReference type="EMBL" id="JAGFNZ010000001">
    <property type="protein sequence ID" value="MBW7571669.1"/>
    <property type="molecule type" value="Genomic_DNA"/>
</dbReference>
<dbReference type="SUPFAM" id="SSF52374">
    <property type="entry name" value="Nucleotidylyl transferase"/>
    <property type="match status" value="1"/>
</dbReference>
<dbReference type="InterPro" id="IPR001980">
    <property type="entry name" value="PPAT"/>
</dbReference>
<feature type="binding site" evidence="9">
    <location>
        <begin position="123"/>
        <end position="129"/>
    </location>
    <ligand>
        <name>ATP</name>
        <dbReference type="ChEBI" id="CHEBI:30616"/>
    </ligand>
</feature>
<feature type="binding site" evidence="9">
    <location>
        <position position="73"/>
    </location>
    <ligand>
        <name>substrate</name>
    </ligand>
</feature>
<comment type="cofactor">
    <cofactor evidence="9">
        <name>Mg(2+)</name>
        <dbReference type="ChEBI" id="CHEBI:18420"/>
    </cofactor>
</comment>
<dbReference type="RefSeq" id="WP_219964061.1">
    <property type="nucleotide sequence ID" value="NZ_JAGFNZ010000001.1"/>
</dbReference>
<comment type="subcellular location">
    <subcellularLocation>
        <location evidence="9">Cytoplasm</location>
    </subcellularLocation>
</comment>
<keyword evidence="5 9" id="KW-0067">ATP-binding</keyword>
<evidence type="ECO:0000256" key="7">
    <source>
        <dbReference type="ARBA" id="ARBA00022993"/>
    </source>
</evidence>
<comment type="caution">
    <text evidence="11">The sequence shown here is derived from an EMBL/GenBank/DDBJ whole genome shotgun (WGS) entry which is preliminary data.</text>
</comment>
<evidence type="ECO:0000256" key="1">
    <source>
        <dbReference type="ARBA" id="ARBA00022490"/>
    </source>
</evidence>
<proteinExistence type="inferred from homology"/>
<dbReference type="Proteomes" id="UP000719942">
    <property type="component" value="Unassembled WGS sequence"/>
</dbReference>
<comment type="catalytic activity">
    <reaction evidence="8 9">
        <text>(R)-4'-phosphopantetheine + ATP + H(+) = 3'-dephospho-CoA + diphosphate</text>
        <dbReference type="Rhea" id="RHEA:19801"/>
        <dbReference type="ChEBI" id="CHEBI:15378"/>
        <dbReference type="ChEBI" id="CHEBI:30616"/>
        <dbReference type="ChEBI" id="CHEBI:33019"/>
        <dbReference type="ChEBI" id="CHEBI:57328"/>
        <dbReference type="ChEBI" id="CHEBI:61723"/>
        <dbReference type="EC" id="2.7.7.3"/>
    </reaction>
</comment>
<protein>
    <recommendedName>
        <fullName evidence="9">Phosphopantetheine adenylyltransferase</fullName>
        <ecNumber evidence="9">2.7.7.3</ecNumber>
    </recommendedName>
    <alternativeName>
        <fullName evidence="9">Dephospho-CoA pyrophosphorylase</fullName>
    </alternativeName>
    <alternativeName>
        <fullName evidence="9">Pantetheine-phosphate adenylyltransferase</fullName>
        <shortName evidence="9">PPAT</shortName>
    </alternativeName>
</protein>
<dbReference type="CDD" id="cd02163">
    <property type="entry name" value="PPAT"/>
    <property type="match status" value="1"/>
</dbReference>
<dbReference type="PANTHER" id="PTHR21342">
    <property type="entry name" value="PHOSPHOPANTETHEINE ADENYLYLTRANSFERASE"/>
    <property type="match status" value="1"/>
</dbReference>
<name>A0ABS7DK53_9FIRM</name>
<dbReference type="GO" id="GO:0004595">
    <property type="term" value="F:pantetheine-phosphate adenylyltransferase activity"/>
    <property type="evidence" value="ECO:0007669"/>
    <property type="project" value="UniProtKB-EC"/>
</dbReference>
<dbReference type="EC" id="2.7.7.3" evidence="9"/>
<evidence type="ECO:0000256" key="3">
    <source>
        <dbReference type="ARBA" id="ARBA00022695"/>
    </source>
</evidence>
<feature type="binding site" evidence="9">
    <location>
        <position position="17"/>
    </location>
    <ligand>
        <name>ATP</name>
        <dbReference type="ChEBI" id="CHEBI:30616"/>
    </ligand>
</feature>
<evidence type="ECO:0000256" key="5">
    <source>
        <dbReference type="ARBA" id="ARBA00022840"/>
    </source>
</evidence>
<keyword evidence="2 9" id="KW-0808">Transferase</keyword>
<evidence type="ECO:0000313" key="11">
    <source>
        <dbReference type="EMBL" id="MBW7571669.1"/>
    </source>
</evidence>
<keyword evidence="4 9" id="KW-0547">Nucleotide-binding</keyword>
<keyword evidence="7 9" id="KW-0173">Coenzyme A biosynthesis</keyword>
<accession>A0ABS7DK53</accession>
<evidence type="ECO:0000259" key="10">
    <source>
        <dbReference type="Pfam" id="PF01467"/>
    </source>
</evidence>
<feature type="domain" description="Cytidyltransferase-like" evidence="10">
    <location>
        <begin position="5"/>
        <end position="133"/>
    </location>
</feature>
<reference evidence="11 12" key="1">
    <citation type="submission" date="2021-03" db="EMBL/GenBank/DDBJ databases">
        <title>Caproiciproducens sp. nov. isolated from feces of cow.</title>
        <authorList>
            <person name="Choi J.-Y."/>
        </authorList>
    </citation>
    <scope>NUCLEOTIDE SEQUENCE [LARGE SCALE GENOMIC DNA]</scope>
    <source>
        <strain evidence="11 12">AGMB10547</strain>
    </source>
</reference>
<evidence type="ECO:0000313" key="12">
    <source>
        <dbReference type="Proteomes" id="UP000719942"/>
    </source>
</evidence>
<dbReference type="NCBIfam" id="TIGR01510">
    <property type="entry name" value="coaD_prev_kdtB"/>
    <property type="match status" value="1"/>
</dbReference>
<organism evidence="11 12">
    <name type="scientific">Caproiciproducens faecalis</name>
    <dbReference type="NCBI Taxonomy" id="2820301"/>
    <lineage>
        <taxon>Bacteria</taxon>
        <taxon>Bacillati</taxon>
        <taxon>Bacillota</taxon>
        <taxon>Clostridia</taxon>
        <taxon>Eubacteriales</taxon>
        <taxon>Acutalibacteraceae</taxon>
        <taxon>Caproiciproducens</taxon>
    </lineage>
</organism>
<keyword evidence="6 9" id="KW-0460">Magnesium</keyword>
<dbReference type="NCBIfam" id="TIGR00125">
    <property type="entry name" value="cyt_tran_rel"/>
    <property type="match status" value="1"/>
</dbReference>
<comment type="function">
    <text evidence="9">Reversibly transfers an adenylyl group from ATP to 4'-phosphopantetheine, yielding dephospho-CoA (dPCoA) and pyrophosphate.</text>
</comment>
<evidence type="ECO:0000256" key="4">
    <source>
        <dbReference type="ARBA" id="ARBA00022741"/>
    </source>
</evidence>
<keyword evidence="12" id="KW-1185">Reference proteome</keyword>
<dbReference type="Pfam" id="PF01467">
    <property type="entry name" value="CTP_transf_like"/>
    <property type="match status" value="1"/>
</dbReference>
<feature type="binding site" evidence="9">
    <location>
        <position position="87"/>
    </location>
    <ligand>
        <name>substrate</name>
    </ligand>
</feature>